<feature type="coiled-coil region" evidence="6">
    <location>
        <begin position="810"/>
        <end position="837"/>
    </location>
</feature>
<feature type="region of interest" description="Disordered" evidence="7">
    <location>
        <begin position="940"/>
        <end position="1014"/>
    </location>
</feature>
<feature type="region of interest" description="Disordered" evidence="7">
    <location>
        <begin position="902"/>
        <end position="921"/>
    </location>
</feature>
<dbReference type="SMART" id="SM00129">
    <property type="entry name" value="KISc"/>
    <property type="match status" value="1"/>
</dbReference>
<feature type="compositionally biased region" description="Low complexity" evidence="7">
    <location>
        <begin position="982"/>
        <end position="995"/>
    </location>
</feature>
<dbReference type="InterPro" id="IPR001752">
    <property type="entry name" value="Kinesin_motor_dom"/>
</dbReference>
<evidence type="ECO:0000313" key="10">
    <source>
        <dbReference type="EMBL" id="CRK22471.1"/>
    </source>
</evidence>
<feature type="region of interest" description="Disordered" evidence="7">
    <location>
        <begin position="221"/>
        <end position="241"/>
    </location>
</feature>
<evidence type="ECO:0000256" key="8">
    <source>
        <dbReference type="SAM" id="SignalP"/>
    </source>
</evidence>
<feature type="signal peptide" evidence="8">
    <location>
        <begin position="1"/>
        <end position="18"/>
    </location>
</feature>
<organism evidence="10 11">
    <name type="scientific">Verticillium longisporum</name>
    <name type="common">Verticillium dahliae var. longisporum</name>
    <dbReference type="NCBI Taxonomy" id="100787"/>
    <lineage>
        <taxon>Eukaryota</taxon>
        <taxon>Fungi</taxon>
        <taxon>Dikarya</taxon>
        <taxon>Ascomycota</taxon>
        <taxon>Pezizomycotina</taxon>
        <taxon>Sordariomycetes</taxon>
        <taxon>Hypocreomycetidae</taxon>
        <taxon>Glomerellales</taxon>
        <taxon>Plectosphaerellaceae</taxon>
        <taxon>Verticillium</taxon>
    </lineage>
</organism>
<evidence type="ECO:0000256" key="4">
    <source>
        <dbReference type="ARBA" id="ARBA00023175"/>
    </source>
</evidence>
<keyword evidence="4 5" id="KW-0505">Motor protein</keyword>
<keyword evidence="2 5" id="KW-0547">Nucleotide-binding</keyword>
<evidence type="ECO:0000259" key="9">
    <source>
        <dbReference type="PROSITE" id="PS50067"/>
    </source>
</evidence>
<dbReference type="FunFam" id="3.40.850.10:FF:000091">
    <property type="entry name" value="Kinesin family protein"/>
    <property type="match status" value="1"/>
</dbReference>
<dbReference type="GO" id="GO:0003777">
    <property type="term" value="F:microtubule motor activity"/>
    <property type="evidence" value="ECO:0007669"/>
    <property type="project" value="InterPro"/>
</dbReference>
<dbReference type="PROSITE" id="PS00411">
    <property type="entry name" value="KINESIN_MOTOR_1"/>
    <property type="match status" value="1"/>
</dbReference>
<comment type="similarity">
    <text evidence="5">Belongs to the TRAFAC class myosin-kinesin ATPase superfamily. Kinesin family.</text>
</comment>
<feature type="binding site" evidence="5">
    <location>
        <begin position="293"/>
        <end position="300"/>
    </location>
    <ligand>
        <name>ATP</name>
        <dbReference type="ChEBI" id="CHEBI:30616"/>
    </ligand>
</feature>
<evidence type="ECO:0000256" key="7">
    <source>
        <dbReference type="SAM" id="MobiDB-lite"/>
    </source>
</evidence>
<keyword evidence="8" id="KW-0732">Signal</keyword>
<evidence type="ECO:0000256" key="5">
    <source>
        <dbReference type="PROSITE-ProRule" id="PRU00283"/>
    </source>
</evidence>
<dbReference type="InterPro" id="IPR019821">
    <property type="entry name" value="Kinesin_motor_CS"/>
</dbReference>
<dbReference type="GO" id="GO:0005871">
    <property type="term" value="C:kinesin complex"/>
    <property type="evidence" value="ECO:0007669"/>
    <property type="project" value="TreeGrafter"/>
</dbReference>
<dbReference type="GO" id="GO:0007018">
    <property type="term" value="P:microtubule-based movement"/>
    <property type="evidence" value="ECO:0007669"/>
    <property type="project" value="InterPro"/>
</dbReference>
<dbReference type="Gene3D" id="3.40.850.10">
    <property type="entry name" value="Kinesin motor domain"/>
    <property type="match status" value="2"/>
</dbReference>
<keyword evidence="1" id="KW-0493">Microtubule</keyword>
<dbReference type="GO" id="GO:0008017">
    <property type="term" value="F:microtubule binding"/>
    <property type="evidence" value="ECO:0007669"/>
    <property type="project" value="InterPro"/>
</dbReference>
<feature type="compositionally biased region" description="Polar residues" evidence="7">
    <location>
        <begin position="786"/>
        <end position="803"/>
    </location>
</feature>
<evidence type="ECO:0000313" key="11">
    <source>
        <dbReference type="Proteomes" id="UP000045706"/>
    </source>
</evidence>
<evidence type="ECO:0000256" key="2">
    <source>
        <dbReference type="ARBA" id="ARBA00022741"/>
    </source>
</evidence>
<sequence>MKLSLITIAAAYASVVSGAISWSLQKAANPTTDQADAYAKIEAGMRLAVARHSRLGTATKTLRVYYTPGVPTAEASYNGDVRFGTNRAYMNERTALHEISHTLGIGQTAAFNRKCAAGDWATALPLLRSWDGASAVINCGGSHIWPYGLNYDNEWSTTNADRHVRLINAMIRDDQEGQGGIHIAPTMDSSPTKPPSNLFQVYLRLRPSPAGSTASDKFLSVEREDTSEHPTHIILNPPNDRKRSTEKFAFTQVFEEDATQLDVFQCTGVAPLIEGVLAPHGGVGTDALLATLGVTGSGKSHTILGSPSQRGLTQLSLDVIFRSIGFNMLDNASSPDLDSSLQLSDPSDAVIVSAPTFLETVYADFAGPSRAGSRAPTPMLVGTPPDFFATPRPPTAPRHFPSGPGPQTVRVVPLTPNAKSRVLPASSSTPVHLPLGPQKHLPFSTQKHLPSQNTLSPQKHYMTLTTASKTKKNLTKSPIKGEYPAQQTPRRHLQRPSAVPQVPDVSSVNVSSDPNAEYAVVLSMYEVYNDKIYDLLTPPIRSNATKEYRRRPLLFKSTEQSADRKVVAGLKKIVCKSLREAILVLEAGLHERQVAGTGSNSVSSRSHGFFCVEVRKRTRGQRSSAWTGSTLTVVDLAGSERARDAKTQGSTLAEAGKINESLMYLGQCLQAQSGLGNTSKPSVMPFRQCKMTEILFSNSFSTTSSSYTAPVVPRRNAQRGVMIVTADAHGDVNATSQILRYSALAREVTIPRIPSITSTILADMPTANAHSETLLSVNSASSQRSYFSQPSASHRNISPSSPTDGDRFIMEHAALEIARMQEEINSLHQDLDVERDARVAAEAHLLSMEDRMLELEQTIREDCAAEYESRYDLEVARWKATMQVQQERGEEHWDRKMELFERGLGPHDDDDEEGGEDKENVLVENLAQENERLRREMGVLKRELAGRSPTRRQPLHERDDFGSRKPDGGTGSLGRKMEQLRVSNASVSSVASGGSPKKIRRLPTKRWEDADDLA</sequence>
<dbReference type="InterPro" id="IPR036961">
    <property type="entry name" value="Kinesin_motor_dom_sf"/>
</dbReference>
<reference evidence="11" key="1">
    <citation type="submission" date="2015-05" db="EMBL/GenBank/DDBJ databases">
        <authorList>
            <person name="Fogelqvist Johan"/>
        </authorList>
    </citation>
    <scope>NUCLEOTIDE SEQUENCE [LARGE SCALE GENOMIC DNA]</scope>
</reference>
<feature type="region of interest" description="Disordered" evidence="7">
    <location>
        <begin position="470"/>
        <end position="510"/>
    </location>
</feature>
<dbReference type="InterPro" id="IPR027640">
    <property type="entry name" value="Kinesin-like_fam"/>
</dbReference>
<gene>
    <name evidence="10" type="ORF">BN1723_002909</name>
</gene>
<dbReference type="GO" id="GO:0005634">
    <property type="term" value="C:nucleus"/>
    <property type="evidence" value="ECO:0007669"/>
    <property type="project" value="TreeGrafter"/>
</dbReference>
<evidence type="ECO:0000256" key="1">
    <source>
        <dbReference type="ARBA" id="ARBA00022701"/>
    </source>
</evidence>
<dbReference type="InterPro" id="IPR027417">
    <property type="entry name" value="P-loop_NTPase"/>
</dbReference>
<evidence type="ECO:0000256" key="3">
    <source>
        <dbReference type="ARBA" id="ARBA00022840"/>
    </source>
</evidence>
<dbReference type="GO" id="GO:0016887">
    <property type="term" value="F:ATP hydrolysis activity"/>
    <property type="evidence" value="ECO:0007669"/>
    <property type="project" value="TreeGrafter"/>
</dbReference>
<keyword evidence="3 5" id="KW-0067">ATP-binding</keyword>
<feature type="chain" id="PRO_5002566289" description="Kinesin motor domain-containing protein" evidence="8">
    <location>
        <begin position="19"/>
        <end position="1014"/>
    </location>
</feature>
<feature type="region of interest" description="Disordered" evidence="7">
    <location>
        <begin position="786"/>
        <end position="806"/>
    </location>
</feature>
<dbReference type="Pfam" id="PF00225">
    <property type="entry name" value="Kinesin"/>
    <property type="match status" value="2"/>
</dbReference>
<proteinExistence type="inferred from homology"/>
<accession>A0A0G4LKA7</accession>
<dbReference type="PANTHER" id="PTHR24115:SF1008">
    <property type="entry name" value="KINESIN-LIKE PROTEIN SUBITO"/>
    <property type="match status" value="1"/>
</dbReference>
<feature type="compositionally biased region" description="Basic and acidic residues" evidence="7">
    <location>
        <begin position="954"/>
        <end position="967"/>
    </location>
</feature>
<feature type="compositionally biased region" description="Basic and acidic residues" evidence="7">
    <location>
        <begin position="221"/>
        <end position="231"/>
    </location>
</feature>
<dbReference type="PROSITE" id="PS50067">
    <property type="entry name" value="KINESIN_MOTOR_2"/>
    <property type="match status" value="1"/>
</dbReference>
<keyword evidence="6" id="KW-0175">Coiled coil</keyword>
<dbReference type="GO" id="GO:0005524">
    <property type="term" value="F:ATP binding"/>
    <property type="evidence" value="ECO:0007669"/>
    <property type="project" value="UniProtKB-UniRule"/>
</dbReference>
<feature type="domain" description="Kinesin motor" evidence="9">
    <location>
        <begin position="198"/>
        <end position="748"/>
    </location>
</feature>
<dbReference type="AlphaFoldDB" id="A0A0G4LKA7"/>
<dbReference type="EMBL" id="CVQI01013335">
    <property type="protein sequence ID" value="CRK22471.1"/>
    <property type="molecule type" value="Genomic_DNA"/>
</dbReference>
<name>A0A0G4LKA7_VERLO</name>
<dbReference type="PANTHER" id="PTHR24115">
    <property type="entry name" value="KINESIN-RELATED"/>
    <property type="match status" value="1"/>
</dbReference>
<dbReference type="Proteomes" id="UP000045706">
    <property type="component" value="Unassembled WGS sequence"/>
</dbReference>
<evidence type="ECO:0000256" key="6">
    <source>
        <dbReference type="SAM" id="Coils"/>
    </source>
</evidence>
<dbReference type="GO" id="GO:0005874">
    <property type="term" value="C:microtubule"/>
    <property type="evidence" value="ECO:0007669"/>
    <property type="project" value="UniProtKB-KW"/>
</dbReference>
<protein>
    <recommendedName>
        <fullName evidence="9">Kinesin motor domain-containing protein</fullName>
    </recommendedName>
</protein>
<dbReference type="SUPFAM" id="SSF52540">
    <property type="entry name" value="P-loop containing nucleoside triphosphate hydrolases"/>
    <property type="match status" value="1"/>
</dbReference>